<dbReference type="InterPro" id="IPR037066">
    <property type="entry name" value="Plug_dom_sf"/>
</dbReference>
<evidence type="ECO:0000256" key="1">
    <source>
        <dbReference type="ARBA" id="ARBA00004571"/>
    </source>
</evidence>
<dbReference type="InterPro" id="IPR011662">
    <property type="entry name" value="Secretin/TonB_short_N"/>
</dbReference>
<keyword evidence="3 10" id="KW-1134">Transmembrane beta strand</keyword>
<keyword evidence="15" id="KW-1185">Reference proteome</keyword>
<keyword evidence="12" id="KW-0732">Signal</keyword>
<evidence type="ECO:0000256" key="4">
    <source>
        <dbReference type="ARBA" id="ARBA00022496"/>
    </source>
</evidence>
<dbReference type="InterPro" id="IPR000531">
    <property type="entry name" value="Beta-barrel_TonB"/>
</dbReference>
<protein>
    <submittedName>
        <fullName evidence="14">TonB-dependent receptor plug</fullName>
    </submittedName>
</protein>
<reference evidence="14 15" key="1">
    <citation type="submission" date="2011-05" db="EMBL/GenBank/DDBJ databases">
        <title>Complete sequence of chromosome 1 of Sphingobium chlorophenolicum L-1.</title>
        <authorList>
            <consortium name="US DOE Joint Genome Institute"/>
            <person name="Lucas S."/>
            <person name="Han J."/>
            <person name="Lapidus A."/>
            <person name="Cheng J.-F."/>
            <person name="Goodwin L."/>
            <person name="Pitluck S."/>
            <person name="Peters L."/>
            <person name="Daligault H."/>
            <person name="Han C."/>
            <person name="Tapia R."/>
            <person name="Land M."/>
            <person name="Hauser L."/>
            <person name="Kyrpides N."/>
            <person name="Ivanova N."/>
            <person name="Pagani I."/>
            <person name="Turner P."/>
            <person name="Copley S."/>
            <person name="Woyke T."/>
        </authorList>
    </citation>
    <scope>NUCLEOTIDE SEQUENCE [LARGE SCALE GENOMIC DNA]</scope>
    <source>
        <strain evidence="14 15">L-1</strain>
    </source>
</reference>
<keyword evidence="7 11" id="KW-0798">TonB box</keyword>
<dbReference type="Proteomes" id="UP000007150">
    <property type="component" value="Chromosome 1"/>
</dbReference>
<keyword evidence="8 10" id="KW-0472">Membrane</keyword>
<dbReference type="Gene3D" id="2.170.130.10">
    <property type="entry name" value="TonB-dependent receptor, plug domain"/>
    <property type="match status" value="1"/>
</dbReference>
<organism evidence="14 15">
    <name type="scientific">Sphingobium chlorophenolicum L-1</name>
    <dbReference type="NCBI Taxonomy" id="690566"/>
    <lineage>
        <taxon>Bacteria</taxon>
        <taxon>Pseudomonadati</taxon>
        <taxon>Pseudomonadota</taxon>
        <taxon>Alphaproteobacteria</taxon>
        <taxon>Sphingomonadales</taxon>
        <taxon>Sphingomonadaceae</taxon>
        <taxon>Sphingobium</taxon>
    </lineage>
</organism>
<name>F6EWC7_SPHCR</name>
<evidence type="ECO:0000256" key="5">
    <source>
        <dbReference type="ARBA" id="ARBA00022692"/>
    </source>
</evidence>
<dbReference type="GO" id="GO:0006826">
    <property type="term" value="P:iron ion transport"/>
    <property type="evidence" value="ECO:0007669"/>
    <property type="project" value="UniProtKB-KW"/>
</dbReference>
<dbReference type="PROSITE" id="PS52016">
    <property type="entry name" value="TONB_DEPENDENT_REC_3"/>
    <property type="match status" value="1"/>
</dbReference>
<evidence type="ECO:0000256" key="3">
    <source>
        <dbReference type="ARBA" id="ARBA00022452"/>
    </source>
</evidence>
<evidence type="ECO:0000256" key="7">
    <source>
        <dbReference type="ARBA" id="ARBA00023077"/>
    </source>
</evidence>
<feature type="chain" id="PRO_5003333839" evidence="12">
    <location>
        <begin position="29"/>
        <end position="1122"/>
    </location>
</feature>
<keyword evidence="14" id="KW-0675">Receptor</keyword>
<dbReference type="SMART" id="SM00965">
    <property type="entry name" value="STN"/>
    <property type="match status" value="1"/>
</dbReference>
<evidence type="ECO:0000256" key="12">
    <source>
        <dbReference type="SAM" id="SignalP"/>
    </source>
</evidence>
<evidence type="ECO:0000256" key="8">
    <source>
        <dbReference type="ARBA" id="ARBA00023136"/>
    </source>
</evidence>
<dbReference type="InterPro" id="IPR012910">
    <property type="entry name" value="Plug_dom"/>
</dbReference>
<evidence type="ECO:0000256" key="9">
    <source>
        <dbReference type="ARBA" id="ARBA00023237"/>
    </source>
</evidence>
<keyword evidence="2 10" id="KW-0813">Transport</keyword>
<dbReference type="AlphaFoldDB" id="F6EWC7"/>
<dbReference type="RefSeq" id="WP_013848065.1">
    <property type="nucleotide sequence ID" value="NC_015593.1"/>
</dbReference>
<comment type="similarity">
    <text evidence="10 11">Belongs to the TonB-dependent receptor family.</text>
</comment>
<dbReference type="GO" id="GO:0009279">
    <property type="term" value="C:cell outer membrane"/>
    <property type="evidence" value="ECO:0007669"/>
    <property type="project" value="UniProtKB-SubCell"/>
</dbReference>
<dbReference type="InterPro" id="IPR036942">
    <property type="entry name" value="Beta-barrel_TonB_sf"/>
</dbReference>
<keyword evidence="6" id="KW-0408">Iron</keyword>
<proteinExistence type="inferred from homology"/>
<sequence precursor="true">MRRRLSASSHSLLATCALVSIACSTVQANAEDHRFNIPSQSVSGALQLFSKQSGYRLLFPSRSVADLRSKPLSGSLSTEDALNLLLSDTPLRIASIRGKVIALTARKGEAMAISRFTLAKPVQLAALQPAVGMLPQAGDAPPPPVDEIVVVGSQIRGAKTTGALPVSVVGKEDIAAMGAVSANDLFRTLPQASDMTFNEQTLGGGSPNAARGDVASVSLRGLEQGNTLVLLNGRRMVLHPTSQTSNGTPVLTYNVNAVPVGGLERVEVLRDGAAALYGSDAVAGVVNNVLSTDFTGLSLDATYGGAEGTGMGEFQFNGKYGSDFAGGRGNISLMANFTRRTALEVGDQDYTATNDLRSFVEGTAFEGNTAFDTRSTSSSWGAFRTQNGSAVRSNGTLVTSAAGVFHIQPQTNAGCQINLSTAPGICIDDGVITGAADRNLRADNGASFPDITVTPSTTRFNVFSFINYELNDSVKFFSELGYYRAKSRGYTTPGTLLATTPITISSSAYWNPFGAVGSVNRLAGINAPAEGLNLTTVNLSIRDAGMRQVNVTNQQFRLLGGLKGEIGNWDWESAALYSEATVKDSGDAISNSLLQAAINRTTADAYNPFSGGDPSNPSGIDTTPSAQSTIDSFIVTSTRRNKTTLALWDAKLSNAQLIDIWGAPIGIAAGIEFRRETYKDDRDALQDGSTPFVDSITGVSYSSDLLGASYRPDIYGKRTVFSAYAELAVPVFTPEMEIPMFHALEFQLAGRYERYSDVGDVAKPKLAGFWDLLDGIRLRGSISGGFRAPNLEVINTPVSEGVNSRTDYVQCEADLRAGRISSFSGCTRSFAVQQRRDGNSELKPEESTSWSLGAVLTPPLPGGLGKVTLTVDRWRIKQKGSVGILSDATEIALDYLARVNGSSNPNVVRAAATADDIARYAGTGITPTGDILYVDSRYENLLPLDVQGIDFGFNYASPTTPVGRFTLSFNASKLIKYYQSASAQVQSLLDAIAGGEINGAIGVTGAADLVRQDGHPRWRYSGTLTWYKGPVQVGLFTQYIGSVEQSTVFDANANPYVVDSQLTGNLYVQYTLKKDGLGGTTSIQLGARNFTNERPPLATSGYLASLYQPQRRYWYATIRKSF</sequence>
<evidence type="ECO:0000313" key="15">
    <source>
        <dbReference type="Proteomes" id="UP000007150"/>
    </source>
</evidence>
<dbReference type="PANTHER" id="PTHR47234:SF2">
    <property type="entry name" value="TONB-DEPENDENT RECEPTOR"/>
    <property type="match status" value="1"/>
</dbReference>
<evidence type="ECO:0000256" key="10">
    <source>
        <dbReference type="PROSITE-ProRule" id="PRU01360"/>
    </source>
</evidence>
<feature type="domain" description="Secretin/TonB short N-terminal" evidence="13">
    <location>
        <begin position="55"/>
        <end position="106"/>
    </location>
</feature>
<keyword evidence="4" id="KW-0410">Iron transport</keyword>
<keyword evidence="4" id="KW-0406">Ion transport</keyword>
<dbReference type="Gene3D" id="2.40.170.20">
    <property type="entry name" value="TonB-dependent receptor, beta-barrel domain"/>
    <property type="match status" value="1"/>
</dbReference>
<dbReference type="HOGENOM" id="CLU_010745_0_0_5"/>
<dbReference type="Pfam" id="PF00593">
    <property type="entry name" value="TonB_dep_Rec_b-barrel"/>
    <property type="match status" value="1"/>
</dbReference>
<evidence type="ECO:0000259" key="13">
    <source>
        <dbReference type="SMART" id="SM00965"/>
    </source>
</evidence>
<evidence type="ECO:0000256" key="6">
    <source>
        <dbReference type="ARBA" id="ARBA00023004"/>
    </source>
</evidence>
<dbReference type="PROSITE" id="PS51257">
    <property type="entry name" value="PROKAR_LIPOPROTEIN"/>
    <property type="match status" value="1"/>
</dbReference>
<dbReference type="Pfam" id="PF07715">
    <property type="entry name" value="Plug"/>
    <property type="match status" value="1"/>
</dbReference>
<dbReference type="STRING" id="690566.Sphch_2155"/>
<dbReference type="SUPFAM" id="SSF56935">
    <property type="entry name" value="Porins"/>
    <property type="match status" value="1"/>
</dbReference>
<gene>
    <name evidence="14" type="ORF">Sphch_2155</name>
</gene>
<evidence type="ECO:0000256" key="2">
    <source>
        <dbReference type="ARBA" id="ARBA00022448"/>
    </source>
</evidence>
<feature type="signal peptide" evidence="12">
    <location>
        <begin position="1"/>
        <end position="28"/>
    </location>
</feature>
<evidence type="ECO:0000313" key="14">
    <source>
        <dbReference type="EMBL" id="AEG49821.1"/>
    </source>
</evidence>
<keyword evidence="9 10" id="KW-0998">Cell outer membrane</keyword>
<dbReference type="KEGG" id="sch:Sphch_2155"/>
<evidence type="ECO:0000256" key="11">
    <source>
        <dbReference type="RuleBase" id="RU003357"/>
    </source>
</evidence>
<comment type="subcellular location">
    <subcellularLocation>
        <location evidence="1 10">Cell outer membrane</location>
        <topology evidence="1 10">Multi-pass membrane protein</topology>
    </subcellularLocation>
</comment>
<dbReference type="EMBL" id="CP002798">
    <property type="protein sequence ID" value="AEG49821.1"/>
    <property type="molecule type" value="Genomic_DNA"/>
</dbReference>
<accession>F6EWC7</accession>
<keyword evidence="5 10" id="KW-0812">Transmembrane</keyword>
<dbReference type="Gene3D" id="3.55.50.30">
    <property type="match status" value="1"/>
</dbReference>
<dbReference type="PANTHER" id="PTHR47234">
    <property type="match status" value="1"/>
</dbReference>
<dbReference type="InterPro" id="IPR039426">
    <property type="entry name" value="TonB-dep_rcpt-like"/>
</dbReference>